<evidence type="ECO:0000256" key="6">
    <source>
        <dbReference type="ARBA" id="ARBA00022737"/>
    </source>
</evidence>
<evidence type="ECO:0000256" key="3">
    <source>
        <dbReference type="ARBA" id="ARBA00011970"/>
    </source>
</evidence>
<dbReference type="Gene3D" id="3.40.50.11380">
    <property type="match status" value="1"/>
</dbReference>
<dbReference type="PANTHER" id="PTHR44998">
    <property type="match status" value="1"/>
</dbReference>
<accession>A0A371X6K0</accession>
<reference evidence="11" key="1">
    <citation type="submission" date="2018-08" db="EMBL/GenBank/DDBJ databases">
        <authorList>
            <person name="Im W.T."/>
        </authorList>
    </citation>
    <scope>NUCLEOTIDE SEQUENCE [LARGE SCALE GENOMIC DNA]</scope>
    <source>
        <strain evidence="11">LA-28</strain>
    </source>
</reference>
<dbReference type="Pfam" id="PF13844">
    <property type="entry name" value="Glyco_transf_41"/>
    <property type="match status" value="2"/>
</dbReference>
<dbReference type="Gene3D" id="1.25.40.10">
    <property type="entry name" value="Tetratricopeptide repeat domain"/>
    <property type="match status" value="2"/>
</dbReference>
<gene>
    <name evidence="10" type="ORF">DY251_17965</name>
</gene>
<feature type="repeat" description="TPR" evidence="8">
    <location>
        <begin position="111"/>
        <end position="144"/>
    </location>
</feature>
<evidence type="ECO:0000313" key="11">
    <source>
        <dbReference type="Proteomes" id="UP000262379"/>
    </source>
</evidence>
<keyword evidence="4" id="KW-0328">Glycosyltransferase</keyword>
<dbReference type="InterPro" id="IPR011990">
    <property type="entry name" value="TPR-like_helical_dom_sf"/>
</dbReference>
<sequence length="660" mass="73981">MNDIAFGTAMTPSHLSAYDACKAGDGTGALEIMQSVIGKLTGNSQAYHELALRRYEEKKFAEAERLIREAIAISVDEALLADLGKILRANGDSHGAMAAYESALELNPRMAAIRNNLANILLDHGRLDDAIFQYKQAVDCNPGYALGYKNMGLALEKAGRLDDAENALRKAISLQQDFYDAQKPLAFLLAKQGRIDEATKIYFWWGILQFEMRSQAIWENLSFTESMYLRAFEAGVADPAPPFRLLYIPELRPEMEAPAGHAFSMSEVPELKEHPLMDCPRPILAHRPPRIGYLSADFFNHATMHLMAGVLESHNRTEFQFEIFSYGPAERDRFVQRIEDTGMPIIDLSEVTNREAAEIILDRDIDILVDLKGYTQKSRLGIAALRPAPVIVNWLGYPGTIGHKQLADYIIGDNVVSPPEHAPFFSERLALMPHSYQPNDRMRPLPSNLIRSDVGLPENGFVFCSLNQTLKLNPETFDIWARLLNEVAGSVLWLLEPASRDVRGNLLRELADRGIPEERVIFATISPQTYHISRLRLADLVLDTFPYNSHTTGSDALWAGIPLVTRKGSTFVSRVAASLLTTHGFPELITESAEEYYKVALELATNTERRLAIRQRLEACRATSPLFDTIQFTRDLESLYRSIIANHNLPEDLRAQVVTV</sequence>
<comment type="caution">
    <text evidence="10">The sequence shown here is derived from an EMBL/GenBank/DDBJ whole genome shotgun (WGS) entry which is preliminary data.</text>
</comment>
<dbReference type="PROSITE" id="PS50005">
    <property type="entry name" value="TPR"/>
    <property type="match status" value="3"/>
</dbReference>
<evidence type="ECO:0000256" key="1">
    <source>
        <dbReference type="ARBA" id="ARBA00004922"/>
    </source>
</evidence>
<keyword evidence="7 8" id="KW-0802">TPR repeat</keyword>
<dbReference type="EC" id="2.4.1.255" evidence="3"/>
<dbReference type="InterPro" id="IPR029489">
    <property type="entry name" value="OGT/SEC/SPY_C"/>
</dbReference>
<keyword evidence="6" id="KW-0677">Repeat</keyword>
<feature type="repeat" description="TPR" evidence="8">
    <location>
        <begin position="145"/>
        <end position="178"/>
    </location>
</feature>
<evidence type="ECO:0000259" key="9">
    <source>
        <dbReference type="Pfam" id="PF13844"/>
    </source>
</evidence>
<dbReference type="EMBL" id="QURN01000016">
    <property type="protein sequence ID" value="RFC64850.1"/>
    <property type="molecule type" value="Genomic_DNA"/>
</dbReference>
<organism evidence="10 11">
    <name type="scientific">Mesorhizobium denitrificans</name>
    <dbReference type="NCBI Taxonomy" id="2294114"/>
    <lineage>
        <taxon>Bacteria</taxon>
        <taxon>Pseudomonadati</taxon>
        <taxon>Pseudomonadota</taxon>
        <taxon>Alphaproteobacteria</taxon>
        <taxon>Hyphomicrobiales</taxon>
        <taxon>Phyllobacteriaceae</taxon>
        <taxon>Mesorhizobium</taxon>
    </lineage>
</organism>
<feature type="repeat" description="TPR" evidence="8">
    <location>
        <begin position="77"/>
        <end position="110"/>
    </location>
</feature>
<dbReference type="RefSeq" id="WP_116625293.1">
    <property type="nucleotide sequence ID" value="NZ_QURN01000016.1"/>
</dbReference>
<evidence type="ECO:0000313" key="10">
    <source>
        <dbReference type="EMBL" id="RFC64850.1"/>
    </source>
</evidence>
<name>A0A371X6K0_9HYPH</name>
<evidence type="ECO:0000256" key="2">
    <source>
        <dbReference type="ARBA" id="ARBA00005386"/>
    </source>
</evidence>
<comment type="similarity">
    <text evidence="2">Belongs to the glycosyltransferase 41 family. O-GlcNAc transferase subfamily.</text>
</comment>
<feature type="domain" description="O-GlcNAc transferase C-terminal" evidence="9">
    <location>
        <begin position="289"/>
        <end position="441"/>
    </location>
</feature>
<evidence type="ECO:0000256" key="5">
    <source>
        <dbReference type="ARBA" id="ARBA00022679"/>
    </source>
</evidence>
<evidence type="ECO:0000256" key="7">
    <source>
        <dbReference type="ARBA" id="ARBA00022803"/>
    </source>
</evidence>
<evidence type="ECO:0000256" key="4">
    <source>
        <dbReference type="ARBA" id="ARBA00022676"/>
    </source>
</evidence>
<dbReference type="Pfam" id="PF13432">
    <property type="entry name" value="TPR_16"/>
    <property type="match status" value="2"/>
</dbReference>
<protein>
    <recommendedName>
        <fullName evidence="3">protein O-GlcNAc transferase</fullName>
        <ecNumber evidence="3">2.4.1.255</ecNumber>
    </recommendedName>
</protein>
<dbReference type="InterPro" id="IPR019734">
    <property type="entry name" value="TPR_rpt"/>
</dbReference>
<dbReference type="AlphaFoldDB" id="A0A371X6K0"/>
<dbReference type="SUPFAM" id="SSF48452">
    <property type="entry name" value="TPR-like"/>
    <property type="match status" value="1"/>
</dbReference>
<keyword evidence="11" id="KW-1185">Reference proteome</keyword>
<comment type="pathway">
    <text evidence="1">Protein modification; protein glycosylation.</text>
</comment>
<dbReference type="PANTHER" id="PTHR44998:SF1">
    <property type="entry name" value="UDP-N-ACETYLGLUCOSAMINE--PEPTIDE N-ACETYLGLUCOSAMINYLTRANSFERASE 110 KDA SUBUNIT"/>
    <property type="match status" value="1"/>
</dbReference>
<dbReference type="Gene3D" id="3.40.50.2000">
    <property type="entry name" value="Glycogen Phosphorylase B"/>
    <property type="match status" value="1"/>
</dbReference>
<dbReference type="SMART" id="SM00028">
    <property type="entry name" value="TPR"/>
    <property type="match status" value="4"/>
</dbReference>
<evidence type="ECO:0000256" key="8">
    <source>
        <dbReference type="PROSITE-ProRule" id="PRU00339"/>
    </source>
</evidence>
<dbReference type="GO" id="GO:0097363">
    <property type="term" value="F:protein O-acetylglucosaminyltransferase activity"/>
    <property type="evidence" value="ECO:0007669"/>
    <property type="project" value="UniProtKB-EC"/>
</dbReference>
<proteinExistence type="inferred from homology"/>
<feature type="domain" description="O-GlcNAc transferase C-terminal" evidence="9">
    <location>
        <begin position="451"/>
        <end position="636"/>
    </location>
</feature>
<keyword evidence="5" id="KW-0808">Transferase</keyword>
<dbReference type="Proteomes" id="UP000262379">
    <property type="component" value="Unassembled WGS sequence"/>
</dbReference>